<accession>A0A3Q3E712</accession>
<dbReference type="InterPro" id="IPR013680">
    <property type="entry name" value="VDCC_a2/dsu"/>
</dbReference>
<reference evidence="3" key="1">
    <citation type="submission" date="2025-08" db="UniProtKB">
        <authorList>
            <consortium name="Ensembl"/>
        </authorList>
    </citation>
    <scope>IDENTIFICATION</scope>
</reference>
<feature type="signal peptide" evidence="1">
    <location>
        <begin position="1"/>
        <end position="22"/>
    </location>
</feature>
<dbReference type="AlphaFoldDB" id="A0A3Q3E712"/>
<proteinExistence type="predicted"/>
<dbReference type="InParanoid" id="A0A3Q3E712"/>
<feature type="domain" description="Voltage-dependent calcium channel alpha-2/delta subunit conserved region" evidence="2">
    <location>
        <begin position="32"/>
        <end position="78"/>
    </location>
</feature>
<reference evidence="3" key="2">
    <citation type="submission" date="2025-09" db="UniProtKB">
        <authorList>
            <consortium name="Ensembl"/>
        </authorList>
    </citation>
    <scope>IDENTIFICATION</scope>
</reference>
<dbReference type="STRING" id="56723.ENSLBEP00000001781"/>
<dbReference type="GeneTree" id="ENSGT00940000155766"/>
<keyword evidence="1" id="KW-0732">Signal</keyword>
<organism evidence="3 4">
    <name type="scientific">Labrus bergylta</name>
    <name type="common">ballan wrasse</name>
    <dbReference type="NCBI Taxonomy" id="56723"/>
    <lineage>
        <taxon>Eukaryota</taxon>
        <taxon>Metazoa</taxon>
        <taxon>Chordata</taxon>
        <taxon>Craniata</taxon>
        <taxon>Vertebrata</taxon>
        <taxon>Euteleostomi</taxon>
        <taxon>Actinopterygii</taxon>
        <taxon>Neopterygii</taxon>
        <taxon>Teleostei</taxon>
        <taxon>Neoteleostei</taxon>
        <taxon>Acanthomorphata</taxon>
        <taxon>Eupercaria</taxon>
        <taxon>Labriformes</taxon>
        <taxon>Labridae</taxon>
        <taxon>Labrus</taxon>
    </lineage>
</organism>
<protein>
    <recommendedName>
        <fullName evidence="2">Voltage-dependent calcium channel alpha-2/delta subunit conserved region domain-containing protein</fullName>
    </recommendedName>
</protein>
<dbReference type="Proteomes" id="UP000261660">
    <property type="component" value="Unplaced"/>
</dbReference>
<evidence type="ECO:0000313" key="3">
    <source>
        <dbReference type="Ensembl" id="ENSLBEP00000001781.1"/>
    </source>
</evidence>
<dbReference type="Pfam" id="PF08473">
    <property type="entry name" value="VGCC_alpha2"/>
    <property type="match status" value="1"/>
</dbReference>
<feature type="chain" id="PRO_5018677473" description="Voltage-dependent calcium channel alpha-2/delta subunit conserved region domain-containing protein" evidence="1">
    <location>
        <begin position="23"/>
        <end position="91"/>
    </location>
</feature>
<keyword evidence="4" id="KW-1185">Reference proteome</keyword>
<sequence>MGGWSPVLIWCLTSVHLPVFLPGRLNTLLNLFSSTGLFFGEVEGAVMNKLLQMGSFKRITLYDYQALCREYAGSSDSARTLSDVSMQKEPI</sequence>
<dbReference type="Ensembl" id="ENSLBET00000001896.1">
    <property type="protein sequence ID" value="ENSLBEP00000001781.1"/>
    <property type="gene ID" value="ENSLBEG00000001407.1"/>
</dbReference>
<evidence type="ECO:0000256" key="1">
    <source>
        <dbReference type="SAM" id="SignalP"/>
    </source>
</evidence>
<evidence type="ECO:0000259" key="2">
    <source>
        <dbReference type="Pfam" id="PF08473"/>
    </source>
</evidence>
<evidence type="ECO:0000313" key="4">
    <source>
        <dbReference type="Proteomes" id="UP000261660"/>
    </source>
</evidence>
<name>A0A3Q3E712_9LABR</name>